<keyword evidence="1 3" id="KW-0732">Signal</keyword>
<keyword evidence="5" id="KW-1185">Reference proteome</keyword>
<sequence>MMLPQVMVALTAVLGLISAAPTAVYTGRGTVYFQQNATGSCGQRNPDSAIIAAIGDAWMMDESPSPIYCGRKIKVKNIGSDSGTRGTGNELIVTVADTCASCSKDDVDFSVSAWNHLTNQSAAATFKAQWSFYYENGAGNSPSHNSSSHNSSSHKSSSHNSSSPDSSSHCELKQ</sequence>
<accession>A0A232LQE2</accession>
<dbReference type="SUPFAM" id="SSF50685">
    <property type="entry name" value="Barwin-like endoglucanases"/>
    <property type="match status" value="1"/>
</dbReference>
<reference evidence="4 5" key="1">
    <citation type="journal article" date="2015" name="Environ. Microbiol.">
        <title>Metagenome sequence of Elaphomyces granulatus from sporocarp tissue reveals Ascomycota ectomycorrhizal fingerprints of genome expansion and a Proteobacteria-rich microbiome.</title>
        <authorList>
            <person name="Quandt C.A."/>
            <person name="Kohler A."/>
            <person name="Hesse C.N."/>
            <person name="Sharpton T.J."/>
            <person name="Martin F."/>
            <person name="Spatafora J.W."/>
        </authorList>
    </citation>
    <scope>NUCLEOTIDE SEQUENCE [LARGE SCALE GENOMIC DNA]</scope>
    <source>
        <strain evidence="4 5">OSC145934</strain>
    </source>
</reference>
<proteinExistence type="predicted"/>
<feature type="signal peptide" evidence="3">
    <location>
        <begin position="1"/>
        <end position="19"/>
    </location>
</feature>
<dbReference type="PANTHER" id="PTHR31836:SF28">
    <property type="entry name" value="SRCR DOMAIN-CONTAINING PROTEIN-RELATED"/>
    <property type="match status" value="1"/>
</dbReference>
<dbReference type="Gene3D" id="2.40.40.10">
    <property type="entry name" value="RlpA-like domain"/>
    <property type="match status" value="1"/>
</dbReference>
<comment type="caution">
    <text evidence="4">The sequence shown here is derived from an EMBL/GenBank/DDBJ whole genome shotgun (WGS) entry which is preliminary data.</text>
</comment>
<evidence type="ECO:0000256" key="2">
    <source>
        <dbReference type="SAM" id="MobiDB-lite"/>
    </source>
</evidence>
<dbReference type="CDD" id="cd22191">
    <property type="entry name" value="DPBB_RlpA_EXP_N-like"/>
    <property type="match status" value="1"/>
</dbReference>
<feature type="region of interest" description="Disordered" evidence="2">
    <location>
        <begin position="140"/>
        <end position="174"/>
    </location>
</feature>
<dbReference type="InterPro" id="IPR051477">
    <property type="entry name" value="Expansin_CellWall"/>
</dbReference>
<dbReference type="AlphaFoldDB" id="A0A232LQE2"/>
<dbReference type="Proteomes" id="UP000243515">
    <property type="component" value="Unassembled WGS sequence"/>
</dbReference>
<protein>
    <recommendedName>
        <fullName evidence="6">RlpA-like protein double-psi beta-barrel domain-containing protein</fullName>
    </recommendedName>
</protein>
<name>A0A232LQE2_9EURO</name>
<evidence type="ECO:0008006" key="6">
    <source>
        <dbReference type="Google" id="ProtNLM"/>
    </source>
</evidence>
<evidence type="ECO:0000256" key="1">
    <source>
        <dbReference type="ARBA" id="ARBA00022729"/>
    </source>
</evidence>
<organism evidence="4 5">
    <name type="scientific">Elaphomyces granulatus</name>
    <dbReference type="NCBI Taxonomy" id="519963"/>
    <lineage>
        <taxon>Eukaryota</taxon>
        <taxon>Fungi</taxon>
        <taxon>Dikarya</taxon>
        <taxon>Ascomycota</taxon>
        <taxon>Pezizomycotina</taxon>
        <taxon>Eurotiomycetes</taxon>
        <taxon>Eurotiomycetidae</taxon>
        <taxon>Eurotiales</taxon>
        <taxon>Elaphomycetaceae</taxon>
        <taxon>Elaphomyces</taxon>
    </lineage>
</organism>
<evidence type="ECO:0000313" key="5">
    <source>
        <dbReference type="Proteomes" id="UP000243515"/>
    </source>
</evidence>
<dbReference type="OrthoDB" id="4168200at2759"/>
<evidence type="ECO:0000256" key="3">
    <source>
        <dbReference type="SAM" id="SignalP"/>
    </source>
</evidence>
<evidence type="ECO:0000313" key="4">
    <source>
        <dbReference type="EMBL" id="OXV06314.1"/>
    </source>
</evidence>
<dbReference type="InterPro" id="IPR036908">
    <property type="entry name" value="RlpA-like_sf"/>
</dbReference>
<feature type="compositionally biased region" description="Low complexity" evidence="2">
    <location>
        <begin position="140"/>
        <end position="167"/>
    </location>
</feature>
<dbReference type="EMBL" id="NPHW01005888">
    <property type="protein sequence ID" value="OXV06314.1"/>
    <property type="molecule type" value="Genomic_DNA"/>
</dbReference>
<gene>
    <name evidence="4" type="ORF">Egran_05919</name>
</gene>
<feature type="chain" id="PRO_5012353285" description="RlpA-like protein double-psi beta-barrel domain-containing protein" evidence="3">
    <location>
        <begin position="20"/>
        <end position="174"/>
    </location>
</feature>
<dbReference type="PANTHER" id="PTHR31836">
    <property type="match status" value="1"/>
</dbReference>